<reference evidence="2 3" key="1">
    <citation type="journal article" date="2024" name="Plant J.">
        <title>Genome sequences and population genomics reveal climatic adaptation and genomic divergence between two closely related sweetgum species.</title>
        <authorList>
            <person name="Xu W.Q."/>
            <person name="Ren C.Q."/>
            <person name="Zhang X.Y."/>
            <person name="Comes H.P."/>
            <person name="Liu X.H."/>
            <person name="Li Y.G."/>
            <person name="Kettle C.J."/>
            <person name="Jalonen R."/>
            <person name="Gaisberger H."/>
            <person name="Ma Y.Z."/>
            <person name="Qiu Y.X."/>
        </authorList>
    </citation>
    <scope>NUCLEOTIDE SEQUENCE [LARGE SCALE GENOMIC DNA]</scope>
    <source>
        <strain evidence="2">Hangzhou</strain>
    </source>
</reference>
<keyword evidence="1" id="KW-0812">Transmembrane</keyword>
<dbReference type="Proteomes" id="UP001415857">
    <property type="component" value="Unassembled WGS sequence"/>
</dbReference>
<proteinExistence type="predicted"/>
<dbReference type="EMBL" id="JBBPBK010000010">
    <property type="protein sequence ID" value="KAK9276723.1"/>
    <property type="molecule type" value="Genomic_DNA"/>
</dbReference>
<dbReference type="PANTHER" id="PTHR34545">
    <property type="entry name" value="CLAVATA3/ESR (CLE)-RELATED PROTEIN 22"/>
    <property type="match status" value="1"/>
</dbReference>
<keyword evidence="1" id="KW-1133">Transmembrane helix</keyword>
<comment type="caution">
    <text evidence="2">The sequence shown here is derived from an EMBL/GenBank/DDBJ whole genome shotgun (WGS) entry which is preliminary data.</text>
</comment>
<keyword evidence="3" id="KW-1185">Reference proteome</keyword>
<keyword evidence="1" id="KW-0472">Membrane</keyword>
<accession>A0AAP0RGW4</accession>
<organism evidence="2 3">
    <name type="scientific">Liquidambar formosana</name>
    <name type="common">Formosan gum</name>
    <dbReference type="NCBI Taxonomy" id="63359"/>
    <lineage>
        <taxon>Eukaryota</taxon>
        <taxon>Viridiplantae</taxon>
        <taxon>Streptophyta</taxon>
        <taxon>Embryophyta</taxon>
        <taxon>Tracheophyta</taxon>
        <taxon>Spermatophyta</taxon>
        <taxon>Magnoliopsida</taxon>
        <taxon>eudicotyledons</taxon>
        <taxon>Gunneridae</taxon>
        <taxon>Pentapetalae</taxon>
        <taxon>Saxifragales</taxon>
        <taxon>Altingiaceae</taxon>
        <taxon>Liquidambar</taxon>
    </lineage>
</organism>
<evidence type="ECO:0000256" key="1">
    <source>
        <dbReference type="SAM" id="Phobius"/>
    </source>
</evidence>
<protein>
    <submittedName>
        <fullName evidence="2">Uncharacterized protein</fullName>
    </submittedName>
</protein>
<name>A0AAP0RGW4_LIQFO</name>
<sequence>MTVPSEGVRRGRRKRDAGTSSAVFFLWVILILAQLSVIFAVRDESGASVESPARKVRFFETVYFHAPSSPAQLVGNGDDPADTLYGEDKRIIHTGPNPLHN</sequence>
<dbReference type="InterPro" id="IPR033249">
    <property type="entry name" value="CLE_plant"/>
</dbReference>
<dbReference type="AlphaFoldDB" id="A0AAP0RGW4"/>
<evidence type="ECO:0000313" key="2">
    <source>
        <dbReference type="EMBL" id="KAK9276723.1"/>
    </source>
</evidence>
<gene>
    <name evidence="2" type="ORF">L1049_006259</name>
</gene>
<dbReference type="PANTHER" id="PTHR34545:SF7">
    <property type="entry name" value="CLAVATA3_ESR (CLE)-RELATED PROTEIN 16"/>
    <property type="match status" value="1"/>
</dbReference>
<evidence type="ECO:0000313" key="3">
    <source>
        <dbReference type="Proteomes" id="UP001415857"/>
    </source>
</evidence>
<feature type="transmembrane region" description="Helical" evidence="1">
    <location>
        <begin position="21"/>
        <end position="41"/>
    </location>
</feature>
<dbReference type="GO" id="GO:0048731">
    <property type="term" value="P:system development"/>
    <property type="evidence" value="ECO:0007669"/>
    <property type="project" value="InterPro"/>
</dbReference>